<protein>
    <recommendedName>
        <fullName evidence="1">B12-binding domain-containing protein</fullName>
    </recommendedName>
</protein>
<evidence type="ECO:0000313" key="3">
    <source>
        <dbReference type="Proteomes" id="UP000058012"/>
    </source>
</evidence>
<keyword evidence="3" id="KW-1185">Reference proteome</keyword>
<dbReference type="GO" id="GO:0031419">
    <property type="term" value="F:cobalamin binding"/>
    <property type="evidence" value="ECO:0007669"/>
    <property type="project" value="InterPro"/>
</dbReference>
<dbReference type="SUPFAM" id="SSF52242">
    <property type="entry name" value="Cobalamin (vitamin B12)-binding domain"/>
    <property type="match status" value="1"/>
</dbReference>
<dbReference type="InterPro" id="IPR006158">
    <property type="entry name" value="Cobalamin-bd"/>
</dbReference>
<feature type="domain" description="B12-binding" evidence="1">
    <location>
        <begin position="138"/>
        <end position="269"/>
    </location>
</feature>
<organism evidence="2 3">
    <name type="scientific">Novosphingobium fuchskuhlense</name>
    <dbReference type="NCBI Taxonomy" id="1117702"/>
    <lineage>
        <taxon>Bacteria</taxon>
        <taxon>Pseudomonadati</taxon>
        <taxon>Pseudomonadota</taxon>
        <taxon>Alphaproteobacteria</taxon>
        <taxon>Sphingomonadales</taxon>
        <taxon>Sphingomonadaceae</taxon>
        <taxon>Novosphingobium</taxon>
    </lineage>
</organism>
<dbReference type="PROSITE" id="PS51332">
    <property type="entry name" value="B12_BINDING"/>
    <property type="match status" value="1"/>
</dbReference>
<dbReference type="Pfam" id="PF02310">
    <property type="entry name" value="B12-binding"/>
    <property type="match status" value="1"/>
</dbReference>
<accession>A0A117UXJ9</accession>
<gene>
    <name evidence="2" type="ORF">AQZ52_05605</name>
</gene>
<dbReference type="Gene3D" id="3.40.50.280">
    <property type="entry name" value="Cobalamin-binding domain"/>
    <property type="match status" value="1"/>
</dbReference>
<proteinExistence type="predicted"/>
<dbReference type="InterPro" id="IPR036724">
    <property type="entry name" value="Cobalamin-bd_sf"/>
</dbReference>
<comment type="caution">
    <text evidence="2">The sequence shown here is derived from an EMBL/GenBank/DDBJ whole genome shotgun (WGS) entry which is preliminary data.</text>
</comment>
<name>A0A117UXJ9_9SPHN</name>
<reference evidence="2 3" key="1">
    <citation type="submission" date="2015-10" db="EMBL/GenBank/DDBJ databases">
        <title>Draft genome sequence of Novosphingobium fuchskuhlense DSM 25065 isolated from a surface water sample of the southwest basin of Lake Grosse Fuchskuhle.</title>
        <authorList>
            <person name="Ruckert C."/>
            <person name="Winkler A."/>
            <person name="Glaeser J."/>
            <person name="Grossart H.-P."/>
            <person name="Kalinowski J."/>
            <person name="Glaeser S."/>
        </authorList>
    </citation>
    <scope>NUCLEOTIDE SEQUENCE [LARGE SCALE GENOMIC DNA]</scope>
    <source>
        <strain evidence="2 3">FNE08-7</strain>
    </source>
</reference>
<evidence type="ECO:0000259" key="1">
    <source>
        <dbReference type="PROSITE" id="PS51332"/>
    </source>
</evidence>
<dbReference type="Proteomes" id="UP000058012">
    <property type="component" value="Unassembled WGS sequence"/>
</dbReference>
<dbReference type="AlphaFoldDB" id="A0A117UXJ9"/>
<sequence>MYRRDDVAVRQARLAEVVADRIIPQLLRLHTEVLPDAPPVELVVEALAPSSSDISGLAHVVLGSDLEAAARYVLVLRDRGLSMETLFVELLEPAARYLGQLWDQDECDFIDVTLGVARLQKLLAMFNGSHLLPELDTRRTVLMAMTPGDQHSFGANMVLRFLEGAGWDVAPAFDRTAAEIARAVGARWYAVAGLTVGSERSLPALEETIRLIRRESRNQMIAVMVGGPVFAANPALALEVGADGTAMNAPTAVLMAQKLFDEMVLKTAN</sequence>
<dbReference type="CDD" id="cd02065">
    <property type="entry name" value="B12-binding_like"/>
    <property type="match status" value="1"/>
</dbReference>
<dbReference type="EMBL" id="LLZS01000003">
    <property type="protein sequence ID" value="KUR72706.1"/>
    <property type="molecule type" value="Genomic_DNA"/>
</dbReference>
<dbReference type="STRING" id="1117702.AQZ52_05605"/>
<dbReference type="GO" id="GO:0046872">
    <property type="term" value="F:metal ion binding"/>
    <property type="evidence" value="ECO:0007669"/>
    <property type="project" value="InterPro"/>
</dbReference>
<evidence type="ECO:0000313" key="2">
    <source>
        <dbReference type="EMBL" id="KUR72706.1"/>
    </source>
</evidence>